<evidence type="ECO:0000256" key="5">
    <source>
        <dbReference type="ARBA" id="ARBA00023136"/>
    </source>
</evidence>
<accession>A0ABS9CJY5</accession>
<keyword evidence="5 6" id="KW-0472">Membrane</keyword>
<evidence type="ECO:0000256" key="1">
    <source>
        <dbReference type="ARBA" id="ARBA00004141"/>
    </source>
</evidence>
<protein>
    <submittedName>
        <fullName evidence="8">GtrA family protein</fullName>
    </submittedName>
</protein>
<proteinExistence type="inferred from homology"/>
<evidence type="ECO:0000256" key="3">
    <source>
        <dbReference type="ARBA" id="ARBA00022692"/>
    </source>
</evidence>
<name>A0ABS9CJY5_9FIRM</name>
<feature type="domain" description="GtrA/DPMS transmembrane" evidence="7">
    <location>
        <begin position="17"/>
        <end position="134"/>
    </location>
</feature>
<organism evidence="8 9">
    <name type="scientific">Anaeromassilibacillus senegalensis</name>
    <dbReference type="NCBI Taxonomy" id="1673717"/>
    <lineage>
        <taxon>Bacteria</taxon>
        <taxon>Bacillati</taxon>
        <taxon>Bacillota</taxon>
        <taxon>Clostridia</taxon>
        <taxon>Eubacteriales</taxon>
        <taxon>Acutalibacteraceae</taxon>
        <taxon>Anaeromassilibacillus</taxon>
    </lineage>
</organism>
<reference evidence="8 9" key="1">
    <citation type="submission" date="2020-12" db="EMBL/GenBank/DDBJ databases">
        <title>Whole genome sequences of gut porcine anaerobes.</title>
        <authorList>
            <person name="Kubasova T."/>
            <person name="Jahodarova E."/>
            <person name="Rychlik I."/>
        </authorList>
    </citation>
    <scope>NUCLEOTIDE SEQUENCE [LARGE SCALE GENOMIC DNA]</scope>
    <source>
        <strain evidence="8 9">An867</strain>
    </source>
</reference>
<keyword evidence="3 6" id="KW-0812">Transmembrane</keyword>
<keyword evidence="9" id="KW-1185">Reference proteome</keyword>
<evidence type="ECO:0000256" key="4">
    <source>
        <dbReference type="ARBA" id="ARBA00022989"/>
    </source>
</evidence>
<dbReference type="PANTHER" id="PTHR38459:SF5">
    <property type="entry name" value="CELL WALL TEICHOIC ACID GLYCOSYLATION PROTEIN GTCA"/>
    <property type="match status" value="1"/>
</dbReference>
<comment type="similarity">
    <text evidence="2">Belongs to the GtrA family.</text>
</comment>
<dbReference type="InterPro" id="IPR051401">
    <property type="entry name" value="GtrA_CellWall_Glycosyl"/>
</dbReference>
<dbReference type="PANTHER" id="PTHR38459">
    <property type="entry name" value="PROPHAGE BACTOPRENOL-LINKED GLUCOSE TRANSLOCASE HOMOLOG"/>
    <property type="match status" value="1"/>
</dbReference>
<sequence>MDKMKELYIKYREMILYIVFGGLTTAVSFVSYWIFVDVFHIPYMVSTALSWIVSVTFAYVTNRKWVFESRAHGFWPVLLEMLRFYACRIASGLMEMGLMFTGVDLLHINDKIVKLFANVFVIIANYVLSKLIVFRKKRSVDESARQDYNR</sequence>
<keyword evidence="4 6" id="KW-1133">Transmembrane helix</keyword>
<dbReference type="Proteomes" id="UP001299220">
    <property type="component" value="Unassembled WGS sequence"/>
</dbReference>
<evidence type="ECO:0000256" key="2">
    <source>
        <dbReference type="ARBA" id="ARBA00009399"/>
    </source>
</evidence>
<evidence type="ECO:0000259" key="7">
    <source>
        <dbReference type="Pfam" id="PF04138"/>
    </source>
</evidence>
<feature type="transmembrane region" description="Helical" evidence="6">
    <location>
        <begin position="14"/>
        <end position="35"/>
    </location>
</feature>
<evidence type="ECO:0000256" key="6">
    <source>
        <dbReference type="SAM" id="Phobius"/>
    </source>
</evidence>
<comment type="subcellular location">
    <subcellularLocation>
        <location evidence="1">Membrane</location>
        <topology evidence="1">Multi-pass membrane protein</topology>
    </subcellularLocation>
</comment>
<dbReference type="EMBL" id="JAFBIT010000001">
    <property type="protein sequence ID" value="MCF2651132.1"/>
    <property type="molecule type" value="Genomic_DNA"/>
</dbReference>
<evidence type="ECO:0000313" key="9">
    <source>
        <dbReference type="Proteomes" id="UP001299220"/>
    </source>
</evidence>
<gene>
    <name evidence="8" type="ORF">JQM67_00715</name>
</gene>
<dbReference type="Pfam" id="PF04138">
    <property type="entry name" value="GtrA_DPMS_TM"/>
    <property type="match status" value="1"/>
</dbReference>
<dbReference type="RefSeq" id="WP_235322075.1">
    <property type="nucleotide sequence ID" value="NZ_JAFBIT010000001.1"/>
</dbReference>
<feature type="transmembrane region" description="Helical" evidence="6">
    <location>
        <begin position="41"/>
        <end position="61"/>
    </location>
</feature>
<comment type="caution">
    <text evidence="8">The sequence shown here is derived from an EMBL/GenBank/DDBJ whole genome shotgun (WGS) entry which is preliminary data.</text>
</comment>
<feature type="transmembrane region" description="Helical" evidence="6">
    <location>
        <begin position="115"/>
        <end position="133"/>
    </location>
</feature>
<dbReference type="InterPro" id="IPR007267">
    <property type="entry name" value="GtrA_DPMS_TM"/>
</dbReference>
<evidence type="ECO:0000313" key="8">
    <source>
        <dbReference type="EMBL" id="MCF2651132.1"/>
    </source>
</evidence>